<protein>
    <recommendedName>
        <fullName evidence="4">BHLH domain-containing protein</fullName>
    </recommendedName>
</protein>
<evidence type="ECO:0000313" key="2">
    <source>
        <dbReference type="EMBL" id="KAK7457955.1"/>
    </source>
</evidence>
<proteinExistence type="predicted"/>
<gene>
    <name evidence="2" type="ORF">BaRGS_00039162</name>
    <name evidence="1" type="ORF">BaRGS_00039794</name>
</gene>
<comment type="caution">
    <text evidence="1">The sequence shown here is derived from an EMBL/GenBank/DDBJ whole genome shotgun (WGS) entry which is preliminary data.</text>
</comment>
<evidence type="ECO:0008006" key="4">
    <source>
        <dbReference type="Google" id="ProtNLM"/>
    </source>
</evidence>
<dbReference type="EMBL" id="JACVVK020000724">
    <property type="protein sequence ID" value="KAK7451832.1"/>
    <property type="molecule type" value="Genomic_DNA"/>
</dbReference>
<dbReference type="Proteomes" id="UP001519460">
    <property type="component" value="Unassembled WGS sequence"/>
</dbReference>
<sequence>MRCQNRSGHHTAYAVSPTESTLSASIGNERAYAVFSIKNALSASIGKRARENRLHQTQKLARHTEDKRERISALIRALPCGLATARMSGRSGLTRIETSVYGCSLWG</sequence>
<keyword evidence="3" id="KW-1185">Reference proteome</keyword>
<reference evidence="1 3" key="2">
    <citation type="journal article" date="2023" name="Sci. Data">
        <title>Genome assembly of the Korean intertidal mud-creeper Batillaria attramentaria.</title>
        <authorList>
            <person name="Patra A.K."/>
            <person name="Ho P.T."/>
            <person name="Jun S."/>
            <person name="Lee S.J."/>
            <person name="Kim Y."/>
            <person name="Won Y.J."/>
        </authorList>
    </citation>
    <scope>NUCLEOTIDE SEQUENCE [LARGE SCALE GENOMIC DNA]</scope>
    <source>
        <strain evidence="1">Wonlab-2016</strain>
    </source>
</reference>
<dbReference type="AlphaFoldDB" id="A0ABD0J2U9"/>
<evidence type="ECO:0000313" key="3">
    <source>
        <dbReference type="Proteomes" id="UP001519460"/>
    </source>
</evidence>
<name>A0ABD0J2U9_9CAEN</name>
<dbReference type="EMBL" id="JACVVK020000668">
    <property type="protein sequence ID" value="KAK7457955.1"/>
    <property type="molecule type" value="Genomic_DNA"/>
</dbReference>
<reference evidence="1" key="1">
    <citation type="submission" date="2020-09" db="EMBL/GenBank/DDBJ databases">
        <authorList>
            <person name="Won Y."/>
        </authorList>
    </citation>
    <scope>NUCLEOTIDE SEQUENCE</scope>
    <source>
        <strain evidence="1">Wonlab-2016</strain>
        <tissue evidence="1">Foot muscle</tissue>
    </source>
</reference>
<organism evidence="1 3">
    <name type="scientific">Batillaria attramentaria</name>
    <dbReference type="NCBI Taxonomy" id="370345"/>
    <lineage>
        <taxon>Eukaryota</taxon>
        <taxon>Metazoa</taxon>
        <taxon>Spiralia</taxon>
        <taxon>Lophotrochozoa</taxon>
        <taxon>Mollusca</taxon>
        <taxon>Gastropoda</taxon>
        <taxon>Caenogastropoda</taxon>
        <taxon>Sorbeoconcha</taxon>
        <taxon>Cerithioidea</taxon>
        <taxon>Batillariidae</taxon>
        <taxon>Batillaria</taxon>
    </lineage>
</organism>
<reference evidence="1" key="3">
    <citation type="submission" date="2023-01" db="EMBL/GenBank/DDBJ databases">
        <authorList>
            <person name="Patra A."/>
        </authorList>
    </citation>
    <scope>NUCLEOTIDE SEQUENCE</scope>
    <source>
        <strain evidence="1">Wonlab-2016</strain>
        <tissue evidence="1">Foot muscle</tissue>
    </source>
</reference>
<evidence type="ECO:0000313" key="1">
    <source>
        <dbReference type="EMBL" id="KAK7451832.1"/>
    </source>
</evidence>
<accession>A0ABD0J2U9</accession>